<keyword evidence="6" id="KW-1185">Reference proteome</keyword>
<dbReference type="Gene3D" id="3.60.40.10">
    <property type="entry name" value="PPM-type phosphatase domain"/>
    <property type="match status" value="1"/>
</dbReference>
<name>A0A8J3BN82_9ACTN</name>
<feature type="domain" description="GAF" evidence="2">
    <location>
        <begin position="11"/>
        <end position="155"/>
    </location>
</feature>
<dbReference type="Gene3D" id="3.30.565.10">
    <property type="entry name" value="Histidine kinase-like ATPase, C-terminal domain"/>
    <property type="match status" value="1"/>
</dbReference>
<dbReference type="InterPro" id="IPR052016">
    <property type="entry name" value="Bact_Sigma-Reg"/>
</dbReference>
<feature type="domain" description="Histidine kinase/HSP90-like ATPase" evidence="4">
    <location>
        <begin position="427"/>
        <end position="523"/>
    </location>
</feature>
<dbReference type="SMART" id="SM00331">
    <property type="entry name" value="PP2C_SIG"/>
    <property type="match status" value="1"/>
</dbReference>
<dbReference type="SUPFAM" id="SSF81606">
    <property type="entry name" value="PP2C-like"/>
    <property type="match status" value="1"/>
</dbReference>
<dbReference type="SMART" id="SM00065">
    <property type="entry name" value="GAF"/>
    <property type="match status" value="1"/>
</dbReference>
<sequence>MITDAALSRLDASGLLDELLDRLRELLVVDTAAILVLDAHARQLVAAAAKGLEEEVWEGFRVGVGDGFAGRVAQTKQPVVVADVTSADVVSQVLLNKGIRSLLGVPMLAGGVLVGVLHVGTLAPRRFTDDDVYLLQLAADRAGMAAQVRSRGLEQAAALALQRSLLPPQLPRVPGVDLAARYVPGHDLGIGGDWYDVFPLPSGWTGVVIGDVSGHGLRSAVIMGRLRSALRSYALICDDPAETLDMLDRKIHHFEAGNLATALYAMVSPDCATVRLSLAGHLPPVLAAAGREAELVSAPVDPPLGIGSVRPVRHSTDIAFPPGAALVCYTDGLVERRDEVIDVGLARLVAAVRTGPAEEICGRIMLTTDVARPTDDIALLAVRRAPDGDGDDGGGRQLLDAGFTADAVGAVRHEVEAVSRRHGLDAEALDDWVTAVNELMVNAVRHGGGAGHVTLRLADRLTCRVRDRGAGFAAAPYLDRATRPVVSPTGGMGLWIVRQMAEVVSLDSDADGTTVVIAARPGAAPPA</sequence>
<dbReference type="InterPro" id="IPR036890">
    <property type="entry name" value="HATPase_C_sf"/>
</dbReference>
<dbReference type="InterPro" id="IPR036457">
    <property type="entry name" value="PPM-type-like_dom_sf"/>
</dbReference>
<dbReference type="AlphaFoldDB" id="A0A8J3BN82"/>
<accession>A0A8J3BN82</accession>
<comment type="caution">
    <text evidence="5">The sequence shown here is derived from an EMBL/GenBank/DDBJ whole genome shotgun (WGS) entry which is preliminary data.</text>
</comment>
<dbReference type="InterPro" id="IPR029016">
    <property type="entry name" value="GAF-like_dom_sf"/>
</dbReference>
<dbReference type="GO" id="GO:0016791">
    <property type="term" value="F:phosphatase activity"/>
    <property type="evidence" value="ECO:0007669"/>
    <property type="project" value="TreeGrafter"/>
</dbReference>
<dbReference type="SUPFAM" id="SSF55874">
    <property type="entry name" value="ATPase domain of HSP90 chaperone/DNA topoisomerase II/histidine kinase"/>
    <property type="match status" value="1"/>
</dbReference>
<evidence type="ECO:0000259" key="3">
    <source>
        <dbReference type="SMART" id="SM00331"/>
    </source>
</evidence>
<dbReference type="SMART" id="SM00387">
    <property type="entry name" value="HATPase_c"/>
    <property type="match status" value="1"/>
</dbReference>
<evidence type="ECO:0000256" key="1">
    <source>
        <dbReference type="ARBA" id="ARBA00022801"/>
    </source>
</evidence>
<organism evidence="5 6">
    <name type="scientific">Pilimelia terevasa</name>
    <dbReference type="NCBI Taxonomy" id="53372"/>
    <lineage>
        <taxon>Bacteria</taxon>
        <taxon>Bacillati</taxon>
        <taxon>Actinomycetota</taxon>
        <taxon>Actinomycetes</taxon>
        <taxon>Micromonosporales</taxon>
        <taxon>Micromonosporaceae</taxon>
        <taxon>Pilimelia</taxon>
    </lineage>
</organism>
<proteinExistence type="predicted"/>
<dbReference type="Gene3D" id="3.30.450.40">
    <property type="match status" value="1"/>
</dbReference>
<feature type="domain" description="PPM-type phosphatase" evidence="3">
    <location>
        <begin position="173"/>
        <end position="384"/>
    </location>
</feature>
<dbReference type="PANTHER" id="PTHR43156">
    <property type="entry name" value="STAGE II SPORULATION PROTEIN E-RELATED"/>
    <property type="match status" value="1"/>
</dbReference>
<dbReference type="PANTHER" id="PTHR43156:SF2">
    <property type="entry name" value="STAGE II SPORULATION PROTEIN E"/>
    <property type="match status" value="1"/>
</dbReference>
<dbReference type="Pfam" id="PF07228">
    <property type="entry name" value="SpoIIE"/>
    <property type="match status" value="1"/>
</dbReference>
<dbReference type="EMBL" id="BMQC01000009">
    <property type="protein sequence ID" value="GGK33445.1"/>
    <property type="molecule type" value="Genomic_DNA"/>
</dbReference>
<dbReference type="CDD" id="cd16936">
    <property type="entry name" value="HATPase_RsbW-like"/>
    <property type="match status" value="1"/>
</dbReference>
<dbReference type="InterPro" id="IPR001932">
    <property type="entry name" value="PPM-type_phosphatase-like_dom"/>
</dbReference>
<dbReference type="InterPro" id="IPR003018">
    <property type="entry name" value="GAF"/>
</dbReference>
<evidence type="ECO:0000313" key="6">
    <source>
        <dbReference type="Proteomes" id="UP000662200"/>
    </source>
</evidence>
<evidence type="ECO:0000259" key="2">
    <source>
        <dbReference type="SMART" id="SM00065"/>
    </source>
</evidence>
<dbReference type="InterPro" id="IPR003594">
    <property type="entry name" value="HATPase_dom"/>
</dbReference>
<dbReference type="SUPFAM" id="SSF55781">
    <property type="entry name" value="GAF domain-like"/>
    <property type="match status" value="1"/>
</dbReference>
<reference evidence="5" key="2">
    <citation type="submission" date="2020-09" db="EMBL/GenBank/DDBJ databases">
        <authorList>
            <person name="Sun Q."/>
            <person name="Ohkuma M."/>
        </authorList>
    </citation>
    <scope>NUCLEOTIDE SEQUENCE</scope>
    <source>
        <strain evidence="5">JCM 3091</strain>
    </source>
</reference>
<protein>
    <submittedName>
        <fullName evidence="5">Uncharacterized protein</fullName>
    </submittedName>
</protein>
<gene>
    <name evidence="5" type="ORF">GCM10010124_27720</name>
</gene>
<dbReference type="Pfam" id="PF13185">
    <property type="entry name" value="GAF_2"/>
    <property type="match status" value="1"/>
</dbReference>
<reference evidence="5" key="1">
    <citation type="journal article" date="2014" name="Int. J. Syst. Evol. Microbiol.">
        <title>Complete genome sequence of Corynebacterium casei LMG S-19264T (=DSM 44701T), isolated from a smear-ripened cheese.</title>
        <authorList>
            <consortium name="US DOE Joint Genome Institute (JGI-PGF)"/>
            <person name="Walter F."/>
            <person name="Albersmeier A."/>
            <person name="Kalinowski J."/>
            <person name="Ruckert C."/>
        </authorList>
    </citation>
    <scope>NUCLEOTIDE SEQUENCE</scope>
    <source>
        <strain evidence="5">JCM 3091</strain>
    </source>
</reference>
<evidence type="ECO:0000313" key="5">
    <source>
        <dbReference type="EMBL" id="GGK33445.1"/>
    </source>
</evidence>
<evidence type="ECO:0000259" key="4">
    <source>
        <dbReference type="SMART" id="SM00387"/>
    </source>
</evidence>
<keyword evidence="1" id="KW-0378">Hydrolase</keyword>
<dbReference type="Pfam" id="PF13581">
    <property type="entry name" value="HATPase_c_2"/>
    <property type="match status" value="1"/>
</dbReference>
<dbReference type="Proteomes" id="UP000662200">
    <property type="component" value="Unassembled WGS sequence"/>
</dbReference>